<evidence type="ECO:0000256" key="1">
    <source>
        <dbReference type="ARBA" id="ARBA00010520"/>
    </source>
</evidence>
<proteinExistence type="inferred from homology"/>
<accession>A0AA40ETZ2</accession>
<reference evidence="4" key="1">
    <citation type="submission" date="2023-06" db="EMBL/GenBank/DDBJ databases">
        <title>Genome-scale phylogeny and comparative genomics of the fungal order Sordariales.</title>
        <authorList>
            <consortium name="Lawrence Berkeley National Laboratory"/>
            <person name="Hensen N."/>
            <person name="Bonometti L."/>
            <person name="Westerberg I."/>
            <person name="Brannstrom I.O."/>
            <person name="Guillou S."/>
            <person name="Cros-Aarteil S."/>
            <person name="Calhoun S."/>
            <person name="Haridas S."/>
            <person name="Kuo A."/>
            <person name="Mondo S."/>
            <person name="Pangilinan J."/>
            <person name="Riley R."/>
            <person name="LaButti K."/>
            <person name="Andreopoulos B."/>
            <person name="Lipzen A."/>
            <person name="Chen C."/>
            <person name="Yanf M."/>
            <person name="Daum C."/>
            <person name="Ng V."/>
            <person name="Clum A."/>
            <person name="Steindorff A."/>
            <person name="Ohm R."/>
            <person name="Martin F."/>
            <person name="Silar P."/>
            <person name="Natvig D."/>
            <person name="Lalanne C."/>
            <person name="Gautier V."/>
            <person name="Ament-velasquez S.L."/>
            <person name="Kruys A."/>
            <person name="Hutchinson M.I."/>
            <person name="Powell A.J."/>
            <person name="Barry K."/>
            <person name="Miller A.N."/>
            <person name="Grigoriev I.V."/>
            <person name="Debuchy R."/>
            <person name="Gladieux P."/>
            <person name="Thoren M.H."/>
            <person name="Johannesson H."/>
        </authorList>
    </citation>
    <scope>NUCLEOTIDE SEQUENCE</scope>
    <source>
        <strain evidence="4">SMH3187-1</strain>
    </source>
</reference>
<evidence type="ECO:0000256" key="3">
    <source>
        <dbReference type="SAM" id="MobiDB-lite"/>
    </source>
</evidence>
<name>A0AA40ETZ2_9PEZI</name>
<feature type="compositionally biased region" description="Polar residues" evidence="3">
    <location>
        <begin position="23"/>
        <end position="32"/>
    </location>
</feature>
<dbReference type="EMBL" id="JAUKUD010000004">
    <property type="protein sequence ID" value="KAK0745525.1"/>
    <property type="molecule type" value="Genomic_DNA"/>
</dbReference>
<organism evidence="4 5">
    <name type="scientific">Schizothecium vesticola</name>
    <dbReference type="NCBI Taxonomy" id="314040"/>
    <lineage>
        <taxon>Eukaryota</taxon>
        <taxon>Fungi</taxon>
        <taxon>Dikarya</taxon>
        <taxon>Ascomycota</taxon>
        <taxon>Pezizomycotina</taxon>
        <taxon>Sordariomycetes</taxon>
        <taxon>Sordariomycetidae</taxon>
        <taxon>Sordariales</taxon>
        <taxon>Schizotheciaceae</taxon>
        <taxon>Schizothecium</taxon>
    </lineage>
</organism>
<feature type="compositionally biased region" description="Low complexity" evidence="3">
    <location>
        <begin position="1"/>
        <end position="22"/>
    </location>
</feature>
<comment type="caution">
    <text evidence="4">The sequence shown here is derived from an EMBL/GenBank/DDBJ whole genome shotgun (WGS) entry which is preliminary data.</text>
</comment>
<dbReference type="Proteomes" id="UP001172155">
    <property type="component" value="Unassembled WGS sequence"/>
</dbReference>
<gene>
    <name evidence="4" type="ORF">B0T18DRAFT_428667</name>
</gene>
<sequence length="166" mass="17406">MSTPNTSPRTASSSPRTAPRTPQQHQSRTVSIATPTLSPSPPKASLSSIDPATLSPEDLRLFRLYGRIPTQSQHFARHLKDRKYFDSCDYAMSKAGHGDSLDVGAVGALHPAPGSIPHPTSLLRGEIGADGGKVIGGMVVSGVQGRRKSSLSGLPLMAELGVGGER</sequence>
<feature type="region of interest" description="Disordered" evidence="3">
    <location>
        <begin position="1"/>
        <end position="51"/>
    </location>
</feature>
<dbReference type="PANTHER" id="PTHR10358">
    <property type="entry name" value="ENDOSULFINE"/>
    <property type="match status" value="1"/>
</dbReference>
<dbReference type="PANTHER" id="PTHR10358:SF6">
    <property type="entry name" value="ENDOSULFINE, ISOFORM A"/>
    <property type="match status" value="1"/>
</dbReference>
<dbReference type="AlphaFoldDB" id="A0AA40ETZ2"/>
<feature type="compositionally biased region" description="Low complexity" evidence="3">
    <location>
        <begin position="33"/>
        <end position="48"/>
    </location>
</feature>
<comment type="function">
    <text evidence="2">Plays an essential role in initiation of the G0 program by preventing the degradation of specific nutrient-regulated mRNAs via the 5'-3' mRNA decay pathway.</text>
</comment>
<evidence type="ECO:0000313" key="5">
    <source>
        <dbReference type="Proteomes" id="UP001172155"/>
    </source>
</evidence>
<evidence type="ECO:0000313" key="4">
    <source>
        <dbReference type="EMBL" id="KAK0745525.1"/>
    </source>
</evidence>
<dbReference type="GO" id="GO:0004864">
    <property type="term" value="F:protein phosphatase inhibitor activity"/>
    <property type="evidence" value="ECO:0007669"/>
    <property type="project" value="TreeGrafter"/>
</dbReference>
<keyword evidence="5" id="KW-1185">Reference proteome</keyword>
<evidence type="ECO:0000256" key="2">
    <source>
        <dbReference type="RuleBase" id="RU363120"/>
    </source>
</evidence>
<dbReference type="GO" id="GO:0005737">
    <property type="term" value="C:cytoplasm"/>
    <property type="evidence" value="ECO:0007669"/>
    <property type="project" value="TreeGrafter"/>
</dbReference>
<dbReference type="InterPro" id="IPR006760">
    <property type="entry name" value="Endosulphine"/>
</dbReference>
<protein>
    <recommendedName>
        <fullName evidence="2">mRNA stability protein</fullName>
    </recommendedName>
</protein>
<dbReference type="Pfam" id="PF04667">
    <property type="entry name" value="Endosulfine"/>
    <property type="match status" value="1"/>
</dbReference>
<comment type="similarity">
    <text evidence="1 2">Belongs to the endosulfine family.</text>
</comment>